<sequence>MDVNDRGSIKWTAMMLPEHQELLRRVWKQQEYKDRPNLDEQQIEEINMKLQLAIHDDLSVIIKYYSDNDYKQVRGKLTKIDTMNKCLLLKDGTKIDFINIIDVKID</sequence>
<reference evidence="1" key="1">
    <citation type="submission" date="2021-03" db="EMBL/GenBank/DDBJ databases">
        <title>Antimicrobial resistance genes in bacteria isolated from Japanese honey, and their potential for conferring macrolide and lincosamide resistance in the American foulbrood pathogen Paenibacillus larvae.</title>
        <authorList>
            <person name="Okamoto M."/>
            <person name="Kumagai M."/>
            <person name="Kanamori H."/>
            <person name="Takamatsu D."/>
        </authorList>
    </citation>
    <scope>NUCLEOTIDE SEQUENCE</scope>
    <source>
        <strain evidence="1">J43TS3</strain>
    </source>
</reference>
<keyword evidence="2" id="KW-1185">Reference proteome</keyword>
<protein>
    <recommendedName>
        <fullName evidence="3">YolD-like family protein</fullName>
    </recommendedName>
</protein>
<accession>A0A919X8A3</accession>
<proteinExistence type="predicted"/>
<dbReference type="EMBL" id="BORP01000001">
    <property type="protein sequence ID" value="GIO26370.1"/>
    <property type="molecule type" value="Genomic_DNA"/>
</dbReference>
<dbReference type="PANTHER" id="PTHR40051">
    <property type="entry name" value="IG HYPOTHETICAL 15966"/>
    <property type="match status" value="1"/>
</dbReference>
<gene>
    <name evidence="1" type="primary">yolD_1</name>
    <name evidence="1" type="ORF">J43TS3_09810</name>
</gene>
<dbReference type="Pfam" id="PF08863">
    <property type="entry name" value="YolD"/>
    <property type="match status" value="1"/>
</dbReference>
<dbReference type="RefSeq" id="WP_212919841.1">
    <property type="nucleotide sequence ID" value="NZ_BORP01000001.1"/>
</dbReference>
<name>A0A919X8A3_9BACI</name>
<evidence type="ECO:0008006" key="3">
    <source>
        <dbReference type="Google" id="ProtNLM"/>
    </source>
</evidence>
<dbReference type="AlphaFoldDB" id="A0A919X8A3"/>
<dbReference type="Proteomes" id="UP000676917">
    <property type="component" value="Unassembled WGS sequence"/>
</dbReference>
<dbReference type="InterPro" id="IPR014962">
    <property type="entry name" value="YolD"/>
</dbReference>
<dbReference type="PANTHER" id="PTHR40051:SF1">
    <property type="entry name" value="YOLD-LIKE FAMILY PROTEIN"/>
    <property type="match status" value="1"/>
</dbReference>
<evidence type="ECO:0000313" key="2">
    <source>
        <dbReference type="Proteomes" id="UP000676917"/>
    </source>
</evidence>
<comment type="caution">
    <text evidence="1">The sequence shown here is derived from an EMBL/GenBank/DDBJ whole genome shotgun (WGS) entry which is preliminary data.</text>
</comment>
<organism evidence="1 2">
    <name type="scientific">Ornithinibacillus bavariensis</name>
    <dbReference type="NCBI Taxonomy" id="545502"/>
    <lineage>
        <taxon>Bacteria</taxon>
        <taxon>Bacillati</taxon>
        <taxon>Bacillota</taxon>
        <taxon>Bacilli</taxon>
        <taxon>Bacillales</taxon>
        <taxon>Bacillaceae</taxon>
        <taxon>Ornithinibacillus</taxon>
    </lineage>
</organism>
<evidence type="ECO:0000313" key="1">
    <source>
        <dbReference type="EMBL" id="GIO26370.1"/>
    </source>
</evidence>